<dbReference type="Gene3D" id="2.60.120.10">
    <property type="entry name" value="Jelly Rolls"/>
    <property type="match status" value="1"/>
</dbReference>
<dbReference type="Proteomes" id="UP000284472">
    <property type="component" value="Unassembled WGS sequence"/>
</dbReference>
<dbReference type="SUPFAM" id="SSF46689">
    <property type="entry name" value="Homeodomain-like"/>
    <property type="match status" value="1"/>
</dbReference>
<proteinExistence type="predicted"/>
<evidence type="ECO:0000313" key="8">
    <source>
        <dbReference type="Proteomes" id="UP000260808"/>
    </source>
</evidence>
<evidence type="ECO:0000313" key="9">
    <source>
        <dbReference type="Proteomes" id="UP000284472"/>
    </source>
</evidence>
<dbReference type="GO" id="GO:0003700">
    <property type="term" value="F:DNA-binding transcription factor activity"/>
    <property type="evidence" value="ECO:0007669"/>
    <property type="project" value="InterPro"/>
</dbReference>
<name>A0A3E4UUV0_MEDGN</name>
<keyword evidence="1" id="KW-0805">Transcription regulation</keyword>
<reference evidence="8 9" key="1">
    <citation type="submission" date="2018-08" db="EMBL/GenBank/DDBJ databases">
        <title>A genome reference for cultivated species of the human gut microbiota.</title>
        <authorList>
            <person name="Zou Y."/>
            <person name="Xue W."/>
            <person name="Luo G."/>
        </authorList>
    </citation>
    <scope>NUCLEOTIDE SEQUENCE [LARGE SCALE GENOMIC DNA]</scope>
    <source>
        <strain evidence="6 10">AF27-4BH</strain>
        <strain evidence="7 9">AM32-6</strain>
        <strain evidence="5 8">TF01-20-2</strain>
    </source>
</reference>
<dbReference type="InterPro" id="IPR018062">
    <property type="entry name" value="HTH_AraC-typ_CS"/>
</dbReference>
<dbReference type="PROSITE" id="PS00041">
    <property type="entry name" value="HTH_ARAC_FAMILY_1"/>
    <property type="match status" value="1"/>
</dbReference>
<dbReference type="EMBL" id="QSIR01000059">
    <property type="protein sequence ID" value="RHC99219.1"/>
    <property type="molecule type" value="Genomic_DNA"/>
</dbReference>
<dbReference type="EMBL" id="QSSX01000081">
    <property type="protein sequence ID" value="RGM16574.1"/>
    <property type="molecule type" value="Genomic_DNA"/>
</dbReference>
<dbReference type="InterPro" id="IPR003313">
    <property type="entry name" value="AraC-bd"/>
</dbReference>
<gene>
    <name evidence="7" type="ORF">DW812_18180</name>
    <name evidence="6" type="ORF">DWY88_15580</name>
    <name evidence="5" type="ORF">DXC31_17085</name>
</gene>
<dbReference type="Proteomes" id="UP000260808">
    <property type="component" value="Unassembled WGS sequence"/>
</dbReference>
<sequence>MDFYVTIGDIKDTIHTYWNDHHTSSKFPEILHILYENKKYLDYEPVLPDIGALARLDDDSFLSEIRKLYFRFPYTILSDLDSFDVVPPTSHIAVFHQFWRSYSFIHLHDCFEINYVFKGECELTFLDEKRILKEGDFCIISPYTNHNVTLLTEDSQIFPVLLKEKTFSEIFFPLLPEDNLLSDFFRRILSDKSEPNYLLFQTSGSLEIRDLMKRLFLENFRQDKYASQNLIHWLYLLFSSILRDYQTYSQFSSYKTGPDYAPILRYIQNHYTTITLTELSKIFHYSIPYLSKIIKDTTDKNFVTLVRDLKMRDAVRYLEKTKLSMEEISIRIGYNSEDHFYRVFSAFYGISPLQYRKKKQT</sequence>
<dbReference type="Gene3D" id="1.10.10.60">
    <property type="entry name" value="Homeodomain-like"/>
    <property type="match status" value="2"/>
</dbReference>
<dbReference type="Pfam" id="PF02311">
    <property type="entry name" value="AraC_binding"/>
    <property type="match status" value="1"/>
</dbReference>
<dbReference type="SUPFAM" id="SSF51182">
    <property type="entry name" value="RmlC-like cupins"/>
    <property type="match status" value="1"/>
</dbReference>
<dbReference type="InterPro" id="IPR018060">
    <property type="entry name" value="HTH_AraC"/>
</dbReference>
<dbReference type="PRINTS" id="PR00032">
    <property type="entry name" value="HTHARAC"/>
</dbReference>
<dbReference type="EMBL" id="QRTJ01000046">
    <property type="protein sequence ID" value="RGQ61020.1"/>
    <property type="molecule type" value="Genomic_DNA"/>
</dbReference>
<dbReference type="InterPro" id="IPR014710">
    <property type="entry name" value="RmlC-like_jellyroll"/>
</dbReference>
<evidence type="ECO:0000259" key="4">
    <source>
        <dbReference type="PROSITE" id="PS01124"/>
    </source>
</evidence>
<dbReference type="PANTHER" id="PTHR43280">
    <property type="entry name" value="ARAC-FAMILY TRANSCRIPTIONAL REGULATOR"/>
    <property type="match status" value="1"/>
</dbReference>
<feature type="domain" description="HTH araC/xylS-type" evidence="4">
    <location>
        <begin position="261"/>
        <end position="358"/>
    </location>
</feature>
<dbReference type="Proteomes" id="UP000286137">
    <property type="component" value="Unassembled WGS sequence"/>
</dbReference>
<accession>A0A3E4UUV0</accession>
<keyword evidence="2" id="KW-0238">DNA-binding</keyword>
<comment type="caution">
    <text evidence="5">The sequence shown here is derived from an EMBL/GenBank/DDBJ whole genome shotgun (WGS) entry which is preliminary data.</text>
</comment>
<organism evidence="5 8">
    <name type="scientific">Mediterraneibacter gnavus</name>
    <name type="common">Ruminococcus gnavus</name>
    <dbReference type="NCBI Taxonomy" id="33038"/>
    <lineage>
        <taxon>Bacteria</taxon>
        <taxon>Bacillati</taxon>
        <taxon>Bacillota</taxon>
        <taxon>Clostridia</taxon>
        <taxon>Lachnospirales</taxon>
        <taxon>Lachnospiraceae</taxon>
        <taxon>Mediterraneibacter</taxon>
    </lineage>
</organism>
<evidence type="ECO:0000256" key="2">
    <source>
        <dbReference type="ARBA" id="ARBA00023125"/>
    </source>
</evidence>
<dbReference type="AlphaFoldDB" id="A0A3E4UUV0"/>
<dbReference type="PANTHER" id="PTHR43280:SF28">
    <property type="entry name" value="HTH-TYPE TRANSCRIPTIONAL ACTIVATOR RHAS"/>
    <property type="match status" value="1"/>
</dbReference>
<evidence type="ECO:0000313" key="6">
    <source>
        <dbReference type="EMBL" id="RGQ61020.1"/>
    </source>
</evidence>
<dbReference type="SMART" id="SM00342">
    <property type="entry name" value="HTH_ARAC"/>
    <property type="match status" value="1"/>
</dbReference>
<evidence type="ECO:0000256" key="3">
    <source>
        <dbReference type="ARBA" id="ARBA00023163"/>
    </source>
</evidence>
<dbReference type="InterPro" id="IPR020449">
    <property type="entry name" value="Tscrpt_reg_AraC-type_HTH"/>
</dbReference>
<evidence type="ECO:0000313" key="7">
    <source>
        <dbReference type="EMBL" id="RHC99219.1"/>
    </source>
</evidence>
<keyword evidence="3" id="KW-0804">Transcription</keyword>
<protein>
    <submittedName>
        <fullName evidence="5">AraC family transcriptional regulator</fullName>
    </submittedName>
</protein>
<dbReference type="InterPro" id="IPR009057">
    <property type="entry name" value="Homeodomain-like_sf"/>
</dbReference>
<evidence type="ECO:0000313" key="5">
    <source>
        <dbReference type="EMBL" id="RGM16574.1"/>
    </source>
</evidence>
<evidence type="ECO:0000313" key="10">
    <source>
        <dbReference type="Proteomes" id="UP000286137"/>
    </source>
</evidence>
<dbReference type="PROSITE" id="PS01124">
    <property type="entry name" value="HTH_ARAC_FAMILY_2"/>
    <property type="match status" value="1"/>
</dbReference>
<dbReference type="InterPro" id="IPR011051">
    <property type="entry name" value="RmlC_Cupin_sf"/>
</dbReference>
<dbReference type="GO" id="GO:0043565">
    <property type="term" value="F:sequence-specific DNA binding"/>
    <property type="evidence" value="ECO:0007669"/>
    <property type="project" value="InterPro"/>
</dbReference>
<dbReference type="Pfam" id="PF12833">
    <property type="entry name" value="HTH_18"/>
    <property type="match status" value="1"/>
</dbReference>
<dbReference type="RefSeq" id="WP_117993976.1">
    <property type="nucleotide sequence ID" value="NZ_JAQDNS010000055.1"/>
</dbReference>
<evidence type="ECO:0000256" key="1">
    <source>
        <dbReference type="ARBA" id="ARBA00023015"/>
    </source>
</evidence>